<dbReference type="Proteomes" id="UP001230649">
    <property type="component" value="Unassembled WGS sequence"/>
</dbReference>
<sequence>MNNSSSSSATQCCAIAGPSRATGISMSSSSQLPGGAHSNQRSDPEDQEDRSQRGELSVPVETKSSRKHKRQKSNKASKGGDQQPQSAAVTRDQPPAGQGKHHAKNKKRENKAKFEKRDVRQRAERRVYSHRAVFTTSQDDLISTSVGSVGFKERFAAKAINPASSVEDIVREVQSQDRPTRDAEVWIAKGKNMDKVRTCLNAEINDSKTGADVTLVVEGMEHGDKMVAVAQQLLLNNEIYAVVFNPADSAVPVSRCHPSEQDISESLDEIGVVGTDKQEFKVVDDLQSTKTARQQRDSLTPADMAKVWRSTDSSSMAARAPASSLGLKRRDPQKLVNLSPKAYYQDLRIAREATDALLAAQGAAPSKSSISTVKKNLPIQSAPAVLPGAYSLRIRRESDLQWKHHPAGETDNNFQEDKKDITLFYDGDKDKCLTKPLRKRLPAVMDKFTREFHFWALQATTGMLTIRHYDAAGGLSWIRMVAGEKLWIVYKMDPIEGLVKVDAVVLRPGSVM</sequence>
<protein>
    <submittedName>
        <fullName evidence="1">Uncharacterized protein</fullName>
    </submittedName>
</protein>
<proteinExistence type="predicted"/>
<keyword evidence="2" id="KW-1185">Reference proteome</keyword>
<reference evidence="1" key="1">
    <citation type="submission" date="2023-04" db="EMBL/GenBank/DDBJ databases">
        <title>Draft Genome sequencing of Naganishia species isolated from polar environments using Oxford Nanopore Technology.</title>
        <authorList>
            <person name="Leo P."/>
            <person name="Venkateswaran K."/>
        </authorList>
    </citation>
    <scope>NUCLEOTIDE SEQUENCE</scope>
    <source>
        <strain evidence="1">MNA-CCFEE 5262</strain>
    </source>
</reference>
<evidence type="ECO:0000313" key="2">
    <source>
        <dbReference type="Proteomes" id="UP001230649"/>
    </source>
</evidence>
<gene>
    <name evidence="1" type="ORF">QFC20_007181</name>
</gene>
<dbReference type="EMBL" id="JASBWS010000159">
    <property type="protein sequence ID" value="KAJ9093214.1"/>
    <property type="molecule type" value="Genomic_DNA"/>
</dbReference>
<name>A0ACC2V1Z8_9TREE</name>
<organism evidence="1 2">
    <name type="scientific">Naganishia adeliensis</name>
    <dbReference type="NCBI Taxonomy" id="92952"/>
    <lineage>
        <taxon>Eukaryota</taxon>
        <taxon>Fungi</taxon>
        <taxon>Dikarya</taxon>
        <taxon>Basidiomycota</taxon>
        <taxon>Agaricomycotina</taxon>
        <taxon>Tremellomycetes</taxon>
        <taxon>Filobasidiales</taxon>
        <taxon>Filobasidiaceae</taxon>
        <taxon>Naganishia</taxon>
    </lineage>
</organism>
<comment type="caution">
    <text evidence="1">The sequence shown here is derived from an EMBL/GenBank/DDBJ whole genome shotgun (WGS) entry which is preliminary data.</text>
</comment>
<evidence type="ECO:0000313" key="1">
    <source>
        <dbReference type="EMBL" id="KAJ9093214.1"/>
    </source>
</evidence>
<accession>A0ACC2V1Z8</accession>